<dbReference type="EMBL" id="CANHGI010000006">
    <property type="protein sequence ID" value="CAI5455220.1"/>
    <property type="molecule type" value="Genomic_DNA"/>
</dbReference>
<dbReference type="AlphaFoldDB" id="A0A9P1J3Y5"/>
<evidence type="ECO:0000313" key="2">
    <source>
        <dbReference type="EMBL" id="CAI5455220.1"/>
    </source>
</evidence>
<keyword evidence="1" id="KW-1133">Transmembrane helix</keyword>
<feature type="transmembrane region" description="Helical" evidence="1">
    <location>
        <begin position="100"/>
        <end position="119"/>
    </location>
</feature>
<proteinExistence type="predicted"/>
<accession>A0A9P1J3Y5</accession>
<reference evidence="2" key="1">
    <citation type="submission" date="2022-11" db="EMBL/GenBank/DDBJ databases">
        <authorList>
            <person name="Kikuchi T."/>
        </authorList>
    </citation>
    <scope>NUCLEOTIDE SEQUENCE</scope>
    <source>
        <strain evidence="2">PS1010</strain>
    </source>
</reference>
<dbReference type="Proteomes" id="UP001152747">
    <property type="component" value="Unassembled WGS sequence"/>
</dbReference>
<evidence type="ECO:0000256" key="1">
    <source>
        <dbReference type="SAM" id="Phobius"/>
    </source>
</evidence>
<keyword evidence="1" id="KW-0472">Membrane</keyword>
<sequence>MVVVSKIETIEEIDESQDLVVKSEKEKPKQSESEFTTIEINETENVPLNDIKICPETDVWIKTFDRIEKKNKPVTPAPSFEDFPVAPPSYISRLREDSQTIPLITMFVVWIIFMVWYFVYV</sequence>
<keyword evidence="1" id="KW-0812">Transmembrane</keyword>
<gene>
    <name evidence="2" type="ORF">CAMP_LOCUS17857</name>
</gene>
<comment type="caution">
    <text evidence="2">The sequence shown here is derived from an EMBL/GenBank/DDBJ whole genome shotgun (WGS) entry which is preliminary data.</text>
</comment>
<name>A0A9P1J3Y5_9PELO</name>
<protein>
    <submittedName>
        <fullName evidence="2">Uncharacterized protein</fullName>
    </submittedName>
</protein>
<evidence type="ECO:0000313" key="3">
    <source>
        <dbReference type="Proteomes" id="UP001152747"/>
    </source>
</evidence>
<keyword evidence="3" id="KW-1185">Reference proteome</keyword>
<organism evidence="2 3">
    <name type="scientific">Caenorhabditis angaria</name>
    <dbReference type="NCBI Taxonomy" id="860376"/>
    <lineage>
        <taxon>Eukaryota</taxon>
        <taxon>Metazoa</taxon>
        <taxon>Ecdysozoa</taxon>
        <taxon>Nematoda</taxon>
        <taxon>Chromadorea</taxon>
        <taxon>Rhabditida</taxon>
        <taxon>Rhabditina</taxon>
        <taxon>Rhabditomorpha</taxon>
        <taxon>Rhabditoidea</taxon>
        <taxon>Rhabditidae</taxon>
        <taxon>Peloderinae</taxon>
        <taxon>Caenorhabditis</taxon>
    </lineage>
</organism>